<reference evidence="2" key="1">
    <citation type="submission" date="2018-02" db="EMBL/GenBank/DDBJ databases">
        <authorList>
            <person name="Moore K."/>
            <person name="Momper L."/>
        </authorList>
    </citation>
    <scope>NUCLEOTIDE SEQUENCE [LARGE SCALE GENOMIC DNA]</scope>
    <source>
        <strain evidence="2">ULC18</strain>
    </source>
</reference>
<protein>
    <submittedName>
        <fullName evidence="1">Uncharacterized protein</fullName>
    </submittedName>
</protein>
<accession>A0A2T1EG67</accession>
<dbReference type="OrthoDB" id="482313at2"/>
<name>A0A2T1EG67_9CYAN</name>
<evidence type="ECO:0000313" key="1">
    <source>
        <dbReference type="EMBL" id="PSB31726.1"/>
    </source>
</evidence>
<proteinExistence type="predicted"/>
<sequence length="264" mass="28882">MVISLNDPTVDVPLGQILRIPCKFVKGKSETQPIVIQTIAHELSATGKNILPVIVRLLGEDRYQAILNTQILDAARQAKLDFVWCIVVNQLMQQQIEVESGQVIHINLTTASEQELVETLKYIQTQPGSPLKTVDVTIAASKIAAADRSTWQDFTPITKLGCGITKGKKLDALSAVFYLTPPPPPPAPPSTISIKQASRAEIFERLDYLTTYKIGGFDTIDPEAVSDLIASANRSKWKSLTPITKMNCGIDLAKGKTLKTLFSL</sequence>
<keyword evidence="2" id="KW-1185">Reference proteome</keyword>
<dbReference type="AlphaFoldDB" id="A0A2T1EG67"/>
<evidence type="ECO:0000313" key="2">
    <source>
        <dbReference type="Proteomes" id="UP000239576"/>
    </source>
</evidence>
<gene>
    <name evidence="1" type="ORF">C7B82_07070</name>
</gene>
<dbReference type="RefSeq" id="WP_106255610.1">
    <property type="nucleotide sequence ID" value="NZ_CAWNSW010000086.1"/>
</dbReference>
<dbReference type="EMBL" id="PVWK01000033">
    <property type="protein sequence ID" value="PSB31726.1"/>
    <property type="molecule type" value="Genomic_DNA"/>
</dbReference>
<reference evidence="1 2" key="2">
    <citation type="submission" date="2018-03" db="EMBL/GenBank/DDBJ databases">
        <title>The ancient ancestry and fast evolution of plastids.</title>
        <authorList>
            <person name="Moore K.R."/>
            <person name="Magnabosco C."/>
            <person name="Momper L."/>
            <person name="Gold D.A."/>
            <person name="Bosak T."/>
            <person name="Fournier G.P."/>
        </authorList>
    </citation>
    <scope>NUCLEOTIDE SEQUENCE [LARGE SCALE GENOMIC DNA]</scope>
    <source>
        <strain evidence="1 2">ULC18</strain>
    </source>
</reference>
<comment type="caution">
    <text evidence="1">The sequence shown here is derived from an EMBL/GenBank/DDBJ whole genome shotgun (WGS) entry which is preliminary data.</text>
</comment>
<dbReference type="Proteomes" id="UP000239576">
    <property type="component" value="Unassembled WGS sequence"/>
</dbReference>
<organism evidence="1 2">
    <name type="scientific">Stenomitos frigidus ULC18</name>
    <dbReference type="NCBI Taxonomy" id="2107698"/>
    <lineage>
        <taxon>Bacteria</taxon>
        <taxon>Bacillati</taxon>
        <taxon>Cyanobacteriota</taxon>
        <taxon>Cyanophyceae</taxon>
        <taxon>Leptolyngbyales</taxon>
        <taxon>Leptolyngbyaceae</taxon>
        <taxon>Stenomitos</taxon>
    </lineage>
</organism>